<feature type="transmembrane region" description="Helical" evidence="1">
    <location>
        <begin position="69"/>
        <end position="90"/>
    </location>
</feature>
<evidence type="ECO:0000259" key="2">
    <source>
        <dbReference type="Pfam" id="PF02517"/>
    </source>
</evidence>
<dbReference type="GO" id="GO:0006508">
    <property type="term" value="P:proteolysis"/>
    <property type="evidence" value="ECO:0007669"/>
    <property type="project" value="UniProtKB-KW"/>
</dbReference>
<evidence type="ECO:0000313" key="3">
    <source>
        <dbReference type="EMBL" id="MBD3689801.1"/>
    </source>
</evidence>
<dbReference type="AlphaFoldDB" id="A0A8I0GD47"/>
<proteinExistence type="predicted"/>
<feature type="transmembrane region" description="Helical" evidence="1">
    <location>
        <begin position="210"/>
        <end position="227"/>
    </location>
</feature>
<evidence type="ECO:0000313" key="4">
    <source>
        <dbReference type="Proteomes" id="UP000627538"/>
    </source>
</evidence>
<keyword evidence="4" id="KW-1185">Reference proteome</keyword>
<dbReference type="GO" id="GO:0004175">
    <property type="term" value="F:endopeptidase activity"/>
    <property type="evidence" value="ECO:0007669"/>
    <property type="project" value="UniProtKB-ARBA"/>
</dbReference>
<sequence length="339" mass="36510">MGSYAFHRLTWLNPHKHWWRPLAVAAICAISFLFVSIVIGIVAAVTIISPANYHLLMSLYQGGSTQAPLWLVAFMLASVVPLIPCLYLGYLATQQRNLGFLWSVAGRIRWGWFAQCLGVAGLTYLAYLAGDLALDGSLSPATWSPADSGSWWPVLALMTFIVLLPAQCAAEELVFRGFLMQSIGTWVRHPAVAIVAPVPFFVLAHLYSGWAMLDIAAFALTAGWLAWRTGGLEAAVALHVANNAVAFAVSTWVIGTIDTTTEGDAVSLAMSLIVDAVYIGLIEVLARRVRLIRTVEIAPEPGTSYISVAARDYRGTPLTVRLPAPPAVPTPTSGISPRP</sequence>
<keyword evidence="1" id="KW-0812">Transmembrane</keyword>
<dbReference type="GO" id="GO:0008237">
    <property type="term" value="F:metallopeptidase activity"/>
    <property type="evidence" value="ECO:0007669"/>
    <property type="project" value="UniProtKB-KW"/>
</dbReference>
<dbReference type="GO" id="GO:0080120">
    <property type="term" value="P:CAAX-box protein maturation"/>
    <property type="evidence" value="ECO:0007669"/>
    <property type="project" value="UniProtKB-ARBA"/>
</dbReference>
<keyword evidence="3" id="KW-0378">Hydrolase</keyword>
<gene>
    <name evidence="3" type="ORF">H8R10_06115</name>
</gene>
<feature type="transmembrane region" description="Helical" evidence="1">
    <location>
        <begin position="110"/>
        <end position="130"/>
    </location>
</feature>
<evidence type="ECO:0000256" key="1">
    <source>
        <dbReference type="SAM" id="Phobius"/>
    </source>
</evidence>
<organism evidence="3 4">
    <name type="scientific">Nanchangia anserum</name>
    <dbReference type="NCBI Taxonomy" id="2692125"/>
    <lineage>
        <taxon>Bacteria</taxon>
        <taxon>Bacillati</taxon>
        <taxon>Actinomycetota</taxon>
        <taxon>Actinomycetes</taxon>
        <taxon>Actinomycetales</taxon>
        <taxon>Actinomycetaceae</taxon>
        <taxon>Nanchangia</taxon>
    </lineage>
</organism>
<keyword evidence="1" id="KW-1133">Transmembrane helix</keyword>
<feature type="transmembrane region" description="Helical" evidence="1">
    <location>
        <begin position="150"/>
        <end position="174"/>
    </location>
</feature>
<dbReference type="EMBL" id="JACRUO010000001">
    <property type="protein sequence ID" value="MBD3689801.1"/>
    <property type="molecule type" value="Genomic_DNA"/>
</dbReference>
<feature type="transmembrane region" description="Helical" evidence="1">
    <location>
        <begin position="234"/>
        <end position="254"/>
    </location>
</feature>
<keyword evidence="3" id="KW-0482">Metalloprotease</keyword>
<dbReference type="Pfam" id="PF02517">
    <property type="entry name" value="Rce1-like"/>
    <property type="match status" value="1"/>
</dbReference>
<protein>
    <submittedName>
        <fullName evidence="3">CPBP family intramembrane metalloprotease</fullName>
    </submittedName>
</protein>
<accession>A0A8I0GD47</accession>
<feature type="transmembrane region" description="Helical" evidence="1">
    <location>
        <begin position="266"/>
        <end position="286"/>
    </location>
</feature>
<feature type="transmembrane region" description="Helical" evidence="1">
    <location>
        <begin position="21"/>
        <end position="49"/>
    </location>
</feature>
<name>A0A8I0GD47_9ACTO</name>
<keyword evidence="1" id="KW-0472">Membrane</keyword>
<reference evidence="3 4" key="1">
    <citation type="submission" date="2020-08" db="EMBL/GenBank/DDBJ databases">
        <title>Winkia gen. nov., sp. nov., isolated from faeces of the Anser albifrons in China.</title>
        <authorList>
            <person name="Liu Q."/>
        </authorList>
    </citation>
    <scope>NUCLEOTIDE SEQUENCE [LARGE SCALE GENOMIC DNA]</scope>
    <source>
        <strain evidence="3 4">C62</strain>
    </source>
</reference>
<comment type="caution">
    <text evidence="3">The sequence shown here is derived from an EMBL/GenBank/DDBJ whole genome shotgun (WGS) entry which is preliminary data.</text>
</comment>
<keyword evidence="3" id="KW-0645">Protease</keyword>
<feature type="domain" description="CAAX prenyl protease 2/Lysostaphin resistance protein A-like" evidence="2">
    <location>
        <begin position="155"/>
        <end position="245"/>
    </location>
</feature>
<feature type="transmembrane region" description="Helical" evidence="1">
    <location>
        <begin position="186"/>
        <end position="204"/>
    </location>
</feature>
<dbReference type="Proteomes" id="UP000627538">
    <property type="component" value="Unassembled WGS sequence"/>
</dbReference>
<dbReference type="InterPro" id="IPR003675">
    <property type="entry name" value="Rce1/LyrA-like_dom"/>
</dbReference>
<dbReference type="RefSeq" id="WP_191071824.1">
    <property type="nucleotide sequence ID" value="NZ_CP060506.1"/>
</dbReference>